<evidence type="ECO:0000256" key="4">
    <source>
        <dbReference type="ARBA" id="ARBA00022737"/>
    </source>
</evidence>
<evidence type="ECO:0000313" key="10">
    <source>
        <dbReference type="EMBL" id="KAF9583580.1"/>
    </source>
</evidence>
<comment type="function">
    <text evidence="1 6">Acts as a regulatory subunit of the 26S proteasome which is involved in the ATP-dependent degradation of ubiquitinated proteins.</text>
</comment>
<proteinExistence type="inferred from homology"/>
<dbReference type="Pfam" id="PF01851">
    <property type="entry name" value="PC_rep"/>
    <property type="match status" value="2"/>
</dbReference>
<name>A0A9P6FZK4_9FUNG</name>
<evidence type="ECO:0000256" key="7">
    <source>
        <dbReference type="SAM" id="MobiDB-lite"/>
    </source>
</evidence>
<dbReference type="Proteomes" id="UP000780801">
    <property type="component" value="Unassembled WGS sequence"/>
</dbReference>
<dbReference type="GO" id="GO:0042176">
    <property type="term" value="P:regulation of protein catabolic process"/>
    <property type="evidence" value="ECO:0007669"/>
    <property type="project" value="UniProtKB-UniRule"/>
</dbReference>
<dbReference type="InterPro" id="IPR002015">
    <property type="entry name" value="Proteasome/cyclosome_rpt"/>
</dbReference>
<dbReference type="Pfam" id="PF21505">
    <property type="entry name" value="RPN2_N"/>
    <property type="match status" value="1"/>
</dbReference>
<dbReference type="PANTHER" id="PTHR10943:SF2">
    <property type="entry name" value="26S PROTEASOME NON-ATPASE REGULATORY SUBUNIT 1"/>
    <property type="match status" value="1"/>
</dbReference>
<dbReference type="Pfam" id="PF18004">
    <property type="entry name" value="RPN2_C"/>
    <property type="match status" value="1"/>
</dbReference>
<dbReference type="GO" id="GO:0008540">
    <property type="term" value="C:proteasome regulatory particle, base subcomplex"/>
    <property type="evidence" value="ECO:0007669"/>
    <property type="project" value="UniProtKB-UniRule"/>
</dbReference>
<protein>
    <recommendedName>
        <fullName evidence="3 6">26S proteasome regulatory subunit RPN2</fullName>
    </recommendedName>
</protein>
<keyword evidence="5 6" id="KW-0647">Proteasome</keyword>
<evidence type="ECO:0000256" key="2">
    <source>
        <dbReference type="ARBA" id="ARBA00006308"/>
    </source>
</evidence>
<dbReference type="Pfam" id="PF13646">
    <property type="entry name" value="HEAT_2"/>
    <property type="match status" value="1"/>
</dbReference>
<feature type="compositionally biased region" description="Basic and acidic residues" evidence="7">
    <location>
        <begin position="823"/>
        <end position="843"/>
    </location>
</feature>
<evidence type="ECO:0000256" key="1">
    <source>
        <dbReference type="ARBA" id="ARBA00002187"/>
    </source>
</evidence>
<dbReference type="FunFam" id="1.25.10.10:FF:000017">
    <property type="entry name" value="26S proteasome non-ATPase regulatory subunit 1"/>
    <property type="match status" value="1"/>
</dbReference>
<dbReference type="OrthoDB" id="261572at2759"/>
<dbReference type="Gene3D" id="1.25.10.10">
    <property type="entry name" value="Leucine-rich Repeat Variant"/>
    <property type="match status" value="1"/>
</dbReference>
<evidence type="ECO:0000259" key="8">
    <source>
        <dbReference type="Pfam" id="PF18004"/>
    </source>
</evidence>
<dbReference type="AlphaFoldDB" id="A0A9P6FZK4"/>
<feature type="domain" description="26S proteasome non-ATPase regulatory subunit 1/RPN2 N-terminal" evidence="9">
    <location>
        <begin position="5"/>
        <end position="307"/>
    </location>
</feature>
<dbReference type="GO" id="GO:0043161">
    <property type="term" value="P:proteasome-mediated ubiquitin-dependent protein catabolic process"/>
    <property type="evidence" value="ECO:0007669"/>
    <property type="project" value="TreeGrafter"/>
</dbReference>
<dbReference type="GO" id="GO:0005634">
    <property type="term" value="C:nucleus"/>
    <property type="evidence" value="ECO:0007669"/>
    <property type="project" value="TreeGrafter"/>
</dbReference>
<comment type="similarity">
    <text evidence="2 6">Belongs to the proteasome subunit S1 family.</text>
</comment>
<dbReference type="InterPro" id="IPR040623">
    <property type="entry name" value="RPN2_C"/>
</dbReference>
<organism evidence="10 11">
    <name type="scientific">Lunasporangiospora selenospora</name>
    <dbReference type="NCBI Taxonomy" id="979761"/>
    <lineage>
        <taxon>Eukaryota</taxon>
        <taxon>Fungi</taxon>
        <taxon>Fungi incertae sedis</taxon>
        <taxon>Mucoromycota</taxon>
        <taxon>Mortierellomycotina</taxon>
        <taxon>Mortierellomycetes</taxon>
        <taxon>Mortierellales</taxon>
        <taxon>Mortierellaceae</taxon>
        <taxon>Lunasporangiospora</taxon>
    </lineage>
</organism>
<feature type="domain" description="26S proteasome regulatory subunit RPN2 C-terminal" evidence="8">
    <location>
        <begin position="749"/>
        <end position="898"/>
    </location>
</feature>
<dbReference type="PANTHER" id="PTHR10943">
    <property type="entry name" value="26S PROTEASOME NON-ATPASE REGULATORY SUBUNIT"/>
    <property type="match status" value="1"/>
</dbReference>
<dbReference type="InterPro" id="IPR016642">
    <property type="entry name" value="26S_Psome_Rpn2"/>
</dbReference>
<evidence type="ECO:0000256" key="6">
    <source>
        <dbReference type="PIRNR" id="PIRNR015947"/>
    </source>
</evidence>
<evidence type="ECO:0000313" key="11">
    <source>
        <dbReference type="Proteomes" id="UP000780801"/>
    </source>
</evidence>
<dbReference type="InterPro" id="IPR048570">
    <property type="entry name" value="PSMD1_RPN2_N"/>
</dbReference>
<keyword evidence="11" id="KW-1185">Reference proteome</keyword>
<gene>
    <name evidence="10" type="primary">RPN2</name>
    <name evidence="10" type="ORF">BGW38_009120</name>
</gene>
<sequence length="933" mass="102352">MVGLTSAAGVIALLDEYDDELKVYALQKLNAVVDQFWAEISDAVSKIEIMYEDTEFKDRKLAALVASKVYYHLGDFDDSLNFALGAGNLFDLSLKSEYVDTIVSKCIDKYIALRAQESQDPANAVPLDPRLKDVVEKMFQRCYQDGEYKQAVGIALEAHRLDVVEHSIKTGGPSNILPYVYELTMTVVQDQAYRSTLLQLLVDQFRKLDVPDYVSINQCLVHLGDHVAGAGLLQTLVESDSQSDLLMAYQLAFDLESNATQKYLTKVSKALPVESAADVQSKYDKIKSILSGKETIKLQLEFLCRNNHTDMLILKNSKSVLDARLSIYHSAVTFANAFMNAGTTSDDFLRQNLEWLSRATNWSKFSATAALGVIHKGQLSQGLTLLAPYLPQDGVTASPYSEGGSLFALGLIHANHGDEVLDYLRDILKNTQIEVLQHGACLGLGTAGMATDNDDIYEELKNVLFSDSAIGGEAAGLAMGMVMLGTASEKALDEMLQYAHETQHEKIIRGLAIGISLVMYGKEDAADVLIERLSSDKDPILRYGGMYTIAMAYCGTGSNKAIRRLLHVAVSDVNDDVRRAAVTALGFILFRNYKQVPRIVQLLSESYNPHVRYGACLALGISCAGTGSLEAIELLEPMTKDNTDFVRQGAFIALAMVLMQQNETQNSKSTIVRTMYEEVIKKKNEDALAKFGAVLGQGIIDAGGRNVTISMQSRSGHSNMQAIVGMALFTQFWYWFPASHFLSLAFTPTAIIGVNADLNMPEIEFTSSARPSLFAYIPPTKPPTAVVVEKVATAVLSTTAKAQAKAKKAKTAEPEAMEEDEKPEEKTEEQKEEELKVANKQKKEPTFEKLGNLARVVPAQLKFISFDKDSRYVPMKTDVTGGIVVLLDNKPGEPETLIAATTAVVPAAAADTKMEVEEEEAPLPEPFTFPFEN</sequence>
<evidence type="ECO:0000259" key="9">
    <source>
        <dbReference type="Pfam" id="PF21505"/>
    </source>
</evidence>
<keyword evidence="4" id="KW-0677">Repeat</keyword>
<accession>A0A9P6FZK4</accession>
<reference evidence="10" key="1">
    <citation type="journal article" date="2020" name="Fungal Divers.">
        <title>Resolving the Mortierellaceae phylogeny through synthesis of multi-gene phylogenetics and phylogenomics.</title>
        <authorList>
            <person name="Vandepol N."/>
            <person name="Liber J."/>
            <person name="Desiro A."/>
            <person name="Na H."/>
            <person name="Kennedy M."/>
            <person name="Barry K."/>
            <person name="Grigoriev I.V."/>
            <person name="Miller A.N."/>
            <person name="O'Donnell K."/>
            <person name="Stajich J.E."/>
            <person name="Bonito G."/>
        </authorList>
    </citation>
    <scope>NUCLEOTIDE SEQUENCE</scope>
    <source>
        <strain evidence="10">KOD1015</strain>
    </source>
</reference>
<feature type="region of interest" description="Disordered" evidence="7">
    <location>
        <begin position="804"/>
        <end position="843"/>
    </location>
</feature>
<dbReference type="PIRSF" id="PIRSF015947">
    <property type="entry name" value="26S_Psome_Rpn2"/>
    <property type="match status" value="1"/>
</dbReference>
<dbReference type="SUPFAM" id="SSF48371">
    <property type="entry name" value="ARM repeat"/>
    <property type="match status" value="1"/>
</dbReference>
<dbReference type="GO" id="GO:0030234">
    <property type="term" value="F:enzyme regulator activity"/>
    <property type="evidence" value="ECO:0007669"/>
    <property type="project" value="UniProtKB-UniRule"/>
</dbReference>
<comment type="caution">
    <text evidence="10">The sequence shown here is derived from an EMBL/GenBank/DDBJ whole genome shotgun (WGS) entry which is preliminary data.</text>
</comment>
<evidence type="ECO:0000256" key="3">
    <source>
        <dbReference type="ARBA" id="ARBA00015684"/>
    </source>
</evidence>
<dbReference type="GO" id="GO:0034515">
    <property type="term" value="C:proteasome storage granule"/>
    <property type="evidence" value="ECO:0007669"/>
    <property type="project" value="TreeGrafter"/>
</dbReference>
<dbReference type="InterPro" id="IPR016024">
    <property type="entry name" value="ARM-type_fold"/>
</dbReference>
<evidence type="ECO:0000256" key="5">
    <source>
        <dbReference type="ARBA" id="ARBA00022942"/>
    </source>
</evidence>
<dbReference type="InterPro" id="IPR011989">
    <property type="entry name" value="ARM-like"/>
</dbReference>
<dbReference type="EMBL" id="JAABOA010000656">
    <property type="protein sequence ID" value="KAF9583580.1"/>
    <property type="molecule type" value="Genomic_DNA"/>
</dbReference>